<feature type="domain" description="Response regulatory" evidence="12">
    <location>
        <begin position="5"/>
        <end position="122"/>
    </location>
</feature>
<dbReference type="GO" id="GO:0000160">
    <property type="term" value="P:phosphorelay signal transduction system"/>
    <property type="evidence" value="ECO:0007669"/>
    <property type="project" value="UniProtKB-KW"/>
</dbReference>
<dbReference type="GO" id="GO:0003700">
    <property type="term" value="F:DNA-binding transcription factor activity"/>
    <property type="evidence" value="ECO:0007669"/>
    <property type="project" value="InterPro"/>
</dbReference>
<dbReference type="Gene3D" id="3.40.50.2300">
    <property type="match status" value="1"/>
</dbReference>
<dbReference type="InterPro" id="IPR011006">
    <property type="entry name" value="CheY-like_superfamily"/>
</dbReference>
<dbReference type="SUPFAM" id="SSF46689">
    <property type="entry name" value="Homeodomain-like"/>
    <property type="match status" value="2"/>
</dbReference>
<dbReference type="SMART" id="SM00448">
    <property type="entry name" value="REC"/>
    <property type="match status" value="1"/>
</dbReference>
<evidence type="ECO:0000256" key="6">
    <source>
        <dbReference type="ARBA" id="ARBA00023015"/>
    </source>
</evidence>
<evidence type="ECO:0000256" key="10">
    <source>
        <dbReference type="PROSITE-ProRule" id="PRU00169"/>
    </source>
</evidence>
<evidence type="ECO:0000256" key="5">
    <source>
        <dbReference type="ARBA" id="ARBA00023012"/>
    </source>
</evidence>
<reference evidence="13 14" key="1">
    <citation type="submission" date="2018-07" db="EMBL/GenBank/DDBJ databases">
        <title>Anaerosacharophilus polymeroproducens gen. nov. sp. nov., an anaerobic bacterium isolated from salt field.</title>
        <authorList>
            <person name="Kim W."/>
            <person name="Yang S.-H."/>
            <person name="Oh J."/>
            <person name="Lee J.-H."/>
            <person name="Kwon K.K."/>
        </authorList>
    </citation>
    <scope>NUCLEOTIDE SEQUENCE [LARGE SCALE GENOMIC DNA]</scope>
    <source>
        <strain evidence="13 14">MCWD5</strain>
    </source>
</reference>
<dbReference type="PANTHER" id="PTHR42713">
    <property type="entry name" value="HISTIDINE KINASE-RELATED"/>
    <property type="match status" value="1"/>
</dbReference>
<evidence type="ECO:0000313" key="14">
    <source>
        <dbReference type="Proteomes" id="UP000255036"/>
    </source>
</evidence>
<dbReference type="AlphaFoldDB" id="A0A371AVU5"/>
<keyword evidence="5" id="KW-0902">Two-component regulatory system</keyword>
<proteinExistence type="predicted"/>
<dbReference type="Pfam" id="PF12833">
    <property type="entry name" value="HTH_18"/>
    <property type="match status" value="1"/>
</dbReference>
<dbReference type="CDD" id="cd17536">
    <property type="entry name" value="REC_YesN-like"/>
    <property type="match status" value="1"/>
</dbReference>
<dbReference type="Pfam" id="PF00072">
    <property type="entry name" value="Response_reg"/>
    <property type="match status" value="1"/>
</dbReference>
<feature type="domain" description="HTH araC/xylS-type" evidence="11">
    <location>
        <begin position="425"/>
        <end position="524"/>
    </location>
</feature>
<keyword evidence="8" id="KW-0804">Transcription</keyword>
<dbReference type="PROSITE" id="PS01124">
    <property type="entry name" value="HTH_ARAC_FAMILY_2"/>
    <property type="match status" value="1"/>
</dbReference>
<dbReference type="InterPro" id="IPR018060">
    <property type="entry name" value="HTH_AraC"/>
</dbReference>
<dbReference type="EMBL" id="QRCT01000019">
    <property type="protein sequence ID" value="RDU23696.1"/>
    <property type="molecule type" value="Genomic_DNA"/>
</dbReference>
<evidence type="ECO:0000256" key="3">
    <source>
        <dbReference type="ARBA" id="ARBA00022490"/>
    </source>
</evidence>
<keyword evidence="3" id="KW-0963">Cytoplasm</keyword>
<comment type="caution">
    <text evidence="13">The sequence shown here is derived from an EMBL/GenBank/DDBJ whole genome shotgun (WGS) entry which is preliminary data.</text>
</comment>
<dbReference type="Gene3D" id="1.10.10.60">
    <property type="entry name" value="Homeodomain-like"/>
    <property type="match status" value="2"/>
</dbReference>
<evidence type="ECO:0000256" key="8">
    <source>
        <dbReference type="ARBA" id="ARBA00023163"/>
    </source>
</evidence>
<keyword evidence="7" id="KW-0238">DNA-binding</keyword>
<comment type="function">
    <text evidence="9">May play the central regulatory role in sporulation. It may be an element of the effector pathway responsible for the activation of sporulation genes in response to nutritional stress. Spo0A may act in concert with spo0H (a sigma factor) to control the expression of some genes that are critical to the sporulation process.</text>
</comment>
<gene>
    <name evidence="13" type="ORF">DWV06_07495</name>
</gene>
<keyword evidence="14" id="KW-1185">Reference proteome</keyword>
<dbReference type="SUPFAM" id="SSF52172">
    <property type="entry name" value="CheY-like"/>
    <property type="match status" value="1"/>
</dbReference>
<dbReference type="GO" id="GO:0043565">
    <property type="term" value="F:sequence-specific DNA binding"/>
    <property type="evidence" value="ECO:0007669"/>
    <property type="project" value="InterPro"/>
</dbReference>
<evidence type="ECO:0000259" key="12">
    <source>
        <dbReference type="PROSITE" id="PS50110"/>
    </source>
</evidence>
<evidence type="ECO:0000256" key="9">
    <source>
        <dbReference type="ARBA" id="ARBA00024867"/>
    </source>
</evidence>
<name>A0A371AVU5_9FIRM</name>
<evidence type="ECO:0000256" key="1">
    <source>
        <dbReference type="ARBA" id="ARBA00004496"/>
    </source>
</evidence>
<dbReference type="InterPro" id="IPR051552">
    <property type="entry name" value="HptR"/>
</dbReference>
<feature type="modified residue" description="4-aspartylphosphate" evidence="10">
    <location>
        <position position="57"/>
    </location>
</feature>
<evidence type="ECO:0000256" key="2">
    <source>
        <dbReference type="ARBA" id="ARBA00018672"/>
    </source>
</evidence>
<dbReference type="PROSITE" id="PS50110">
    <property type="entry name" value="RESPONSE_REGULATORY"/>
    <property type="match status" value="1"/>
</dbReference>
<dbReference type="SMART" id="SM00342">
    <property type="entry name" value="HTH_ARAC"/>
    <property type="match status" value="1"/>
</dbReference>
<sequence>MRIFSIVLADDEQKILYGMRNGIEWEELGFTVVGTAQNGKEALELIEEYHPDLLISDIKMPFMDGMELSKTIHENYMNTKIILFSGWDDFEYARMAISYGVSEYIMKPINYDEMKRLLLHMYAEFEKEYDEKINRQRLENVYKASLSLFRQRFFSQLVTGTIRPEMIEQNVQNLDLNFSSIFYLVAVKIRNDNSDDVLSELSIKETIREALEKVSVVHEFSMYDKELYLLCTNKLHNIEKITKTLEETSVLIEKIFSSSISCGIGSHCREFEDIPNMYTQTIEALEYNLVIKGECYTYYNDILPLAKKVNDWSGEVGAIEHIITSCTEEELWLEVERILEKIHQAHYNLNEYQVVILEIVFAIARLYKKYQITTDEEFSGSKKMAVKILSLDTGEELDNWLANYCMLIRSLIQKKQIDNNTILVDKAKTYVQEYFADPGLSVEVICSELHVSSSHFSKIFKQETGMTFLNYLIGIRMDAAKRLLEKTDYKSHVIGEMVGYLEPNYFSYVFKKNCGVSPAKYRKSGE</sequence>
<dbReference type="InterPro" id="IPR009057">
    <property type="entry name" value="Homeodomain-like_sf"/>
</dbReference>
<dbReference type="PANTHER" id="PTHR42713:SF3">
    <property type="entry name" value="TRANSCRIPTIONAL REGULATORY PROTEIN HPTR"/>
    <property type="match status" value="1"/>
</dbReference>
<comment type="subcellular location">
    <subcellularLocation>
        <location evidence="1">Cytoplasm</location>
    </subcellularLocation>
</comment>
<accession>A0A371AVU5</accession>
<evidence type="ECO:0000259" key="11">
    <source>
        <dbReference type="PROSITE" id="PS01124"/>
    </source>
</evidence>
<keyword evidence="4 10" id="KW-0597">Phosphoprotein</keyword>
<protein>
    <recommendedName>
        <fullName evidence="2">Stage 0 sporulation protein A homolog</fullName>
    </recommendedName>
</protein>
<evidence type="ECO:0000256" key="4">
    <source>
        <dbReference type="ARBA" id="ARBA00022553"/>
    </source>
</evidence>
<keyword evidence="6" id="KW-0805">Transcription regulation</keyword>
<evidence type="ECO:0000256" key="7">
    <source>
        <dbReference type="ARBA" id="ARBA00023125"/>
    </source>
</evidence>
<dbReference type="OrthoDB" id="9794370at2"/>
<evidence type="ECO:0000313" key="13">
    <source>
        <dbReference type="EMBL" id="RDU23696.1"/>
    </source>
</evidence>
<dbReference type="InterPro" id="IPR001789">
    <property type="entry name" value="Sig_transdc_resp-reg_receiver"/>
</dbReference>
<dbReference type="Proteomes" id="UP000255036">
    <property type="component" value="Unassembled WGS sequence"/>
</dbReference>
<organism evidence="13 14">
    <name type="scientific">Anaerosacchariphilus polymeriproducens</name>
    <dbReference type="NCBI Taxonomy" id="1812858"/>
    <lineage>
        <taxon>Bacteria</taxon>
        <taxon>Bacillati</taxon>
        <taxon>Bacillota</taxon>
        <taxon>Clostridia</taxon>
        <taxon>Lachnospirales</taxon>
        <taxon>Lachnospiraceae</taxon>
        <taxon>Anaerosacchariphilus</taxon>
    </lineage>
</organism>
<dbReference type="RefSeq" id="WP_115481565.1">
    <property type="nucleotide sequence ID" value="NZ_QRCT01000019.1"/>
</dbReference>
<dbReference type="GO" id="GO:0005737">
    <property type="term" value="C:cytoplasm"/>
    <property type="evidence" value="ECO:0007669"/>
    <property type="project" value="UniProtKB-SubCell"/>
</dbReference>